<sequence length="917" mass="103532">VLSKGSEYFCKPFNNAERKSASHGVIDTVENRKEINVRTGGIGDKAARKMYTFDMVFGPAAKQIDVYKSVVCPILDEVISGYNCTVFAYGQTGTGKTFTMEGERSPNEEFTWEEDPLAGIIPRTLHQIFEKLSENGTEFSVKVSLLEIYNEELFDLLSPCPDVTERLQLFDDPRNKRGVIIKGLEEITVHNKNEVYQILERGSAKRKTASTLMNAYSSRSHSVFSVTIHMKEITIEGEELVKIGKLNLVDLAGSENIGRSGAVDKRAREAGNINQSLLTLGRVITALVEKRPHVPYRESKLTRILQDSLGGRTKTSIIATVSPASINLEETLSTLEYANRAKNIMNKPEVNQKLTKRILIKEYTEEIERLKRDLAATRDKNGVYLSSENYESMAGVISSQEEHITEYTEKIALVEEELKRVFELFEDSKDKLDQCINDLEEKNHKLEETHKDLQETKQKLTEEAFIVSELATTEEKLYTAADKLLTTVDVSTKDLSDLHAKLERKKKVEEHNSEIQISFTDHMDAMFSQMQNSVEDQRNKHQSMLDSYKTSVVKLAEIIQFNECFPFSQMASMKVEMTSFFSGHAQDLAALRETATAGLGSLKTEHDNLKEQISRADKEHQTGMTQVIQCLQNQLNLLAMETQNNYAGLMSASDALQVPVQSLQQTLQTRCSAAENQTATQKECLESTTASLISEVQQTAQKAQHTVEECSVYCSHLHSSLTQLCEKSLQWCVSTKDSTDSQAQLTLMRENAASRVEQSCEERVQEVSGQLKQQQGLVEEGLGDLKEQTSLDQNTLENHHIELKAHMDDGVVSVHSFLSEQLKQDVPTGTTPQRREFVYPCLLAKSKSRAELLDSFRHQQEELQAALFQCDTVEEEKQVDQVHIRSQFYLFGAVSQISVMITLRELCTRGRLILFFK</sequence>
<dbReference type="GO" id="GO:0005876">
    <property type="term" value="C:spindle microtubule"/>
    <property type="evidence" value="ECO:0007669"/>
    <property type="project" value="TreeGrafter"/>
</dbReference>
<dbReference type="Pfam" id="PF13931">
    <property type="entry name" value="Microtub_bind"/>
    <property type="match status" value="1"/>
</dbReference>
<dbReference type="GO" id="GO:0090307">
    <property type="term" value="P:mitotic spindle assembly"/>
    <property type="evidence" value="ECO:0007669"/>
    <property type="project" value="TreeGrafter"/>
</dbReference>
<evidence type="ECO:0000256" key="16">
    <source>
        <dbReference type="SAM" id="Coils"/>
    </source>
</evidence>
<dbReference type="InterPro" id="IPR047149">
    <property type="entry name" value="KIF11-like"/>
</dbReference>
<dbReference type="PRINTS" id="PR00380">
    <property type="entry name" value="KINESINHEAVY"/>
</dbReference>
<dbReference type="GeneTree" id="ENSGT00940000155921"/>
<proteinExistence type="inferred from homology"/>
<keyword evidence="6 14" id="KW-0547">Nucleotide-binding</keyword>
<evidence type="ECO:0000256" key="12">
    <source>
        <dbReference type="ARBA" id="ARBA00023306"/>
    </source>
</evidence>
<keyword evidence="11" id="KW-0206">Cytoskeleton</keyword>
<keyword evidence="10 14" id="KW-0505">Motor protein</keyword>
<keyword evidence="9 16" id="KW-0175">Coiled coil</keyword>
<dbReference type="InterPro" id="IPR025901">
    <property type="entry name" value="Kinesin-assoc_MT-bd_dom"/>
</dbReference>
<organism evidence="18 19">
    <name type="scientific">Salmo trutta</name>
    <name type="common">Brown trout</name>
    <dbReference type="NCBI Taxonomy" id="8032"/>
    <lineage>
        <taxon>Eukaryota</taxon>
        <taxon>Metazoa</taxon>
        <taxon>Chordata</taxon>
        <taxon>Craniata</taxon>
        <taxon>Vertebrata</taxon>
        <taxon>Euteleostomi</taxon>
        <taxon>Actinopterygii</taxon>
        <taxon>Neopterygii</taxon>
        <taxon>Teleostei</taxon>
        <taxon>Protacanthopterygii</taxon>
        <taxon>Salmoniformes</taxon>
        <taxon>Salmonidae</taxon>
        <taxon>Salmoninae</taxon>
        <taxon>Salmo</taxon>
    </lineage>
</organism>
<dbReference type="InterPro" id="IPR001752">
    <property type="entry name" value="Kinesin_motor_dom"/>
</dbReference>
<dbReference type="PANTHER" id="PTHR47970">
    <property type="entry name" value="KINESIN-LIKE PROTEIN KIF11"/>
    <property type="match status" value="1"/>
</dbReference>
<keyword evidence="12" id="KW-0131">Cell cycle</keyword>
<dbReference type="SUPFAM" id="SSF52540">
    <property type="entry name" value="P-loop containing nucleoside triphosphate hydrolases"/>
    <property type="match status" value="1"/>
</dbReference>
<evidence type="ECO:0000256" key="3">
    <source>
        <dbReference type="ARBA" id="ARBA00022553"/>
    </source>
</evidence>
<comment type="subcellular location">
    <subcellularLocation>
        <location evidence="1">Cytoplasm</location>
        <location evidence="1">Cytoskeleton</location>
        <location evidence="1">Spindle pole</location>
    </subcellularLocation>
</comment>
<dbReference type="GO" id="GO:0000922">
    <property type="term" value="C:spindle pole"/>
    <property type="evidence" value="ECO:0007669"/>
    <property type="project" value="UniProtKB-SubCell"/>
</dbReference>
<dbReference type="CDD" id="cd01364">
    <property type="entry name" value="KISc_BimC_Eg5"/>
    <property type="match status" value="1"/>
</dbReference>
<evidence type="ECO:0000256" key="15">
    <source>
        <dbReference type="RuleBase" id="RU000394"/>
    </source>
</evidence>
<dbReference type="FunFam" id="3.40.850.10:FF:000035">
    <property type="entry name" value="Kinesin-like protein KIF11"/>
    <property type="match status" value="1"/>
</dbReference>
<protein>
    <recommendedName>
        <fullName evidence="15">Kinesin-like protein</fullName>
    </recommendedName>
</protein>
<keyword evidence="5 15" id="KW-0493">Microtubule</keyword>
<gene>
    <name evidence="18" type="primary">KIF11</name>
    <name evidence="18" type="synonym">LOC115153288</name>
</gene>
<dbReference type="GO" id="GO:0051231">
    <property type="term" value="P:spindle elongation"/>
    <property type="evidence" value="ECO:0007669"/>
    <property type="project" value="TreeGrafter"/>
</dbReference>
<feature type="binding site" evidence="14">
    <location>
        <begin position="90"/>
        <end position="97"/>
    </location>
    <ligand>
        <name>ATP</name>
        <dbReference type="ChEBI" id="CHEBI:30616"/>
    </ligand>
</feature>
<keyword evidence="2" id="KW-0963">Cytoplasm</keyword>
<evidence type="ECO:0000256" key="9">
    <source>
        <dbReference type="ARBA" id="ARBA00023054"/>
    </source>
</evidence>
<dbReference type="GO" id="GO:0008017">
    <property type="term" value="F:microtubule binding"/>
    <property type="evidence" value="ECO:0007669"/>
    <property type="project" value="InterPro"/>
</dbReference>
<evidence type="ECO:0000256" key="7">
    <source>
        <dbReference type="ARBA" id="ARBA00022776"/>
    </source>
</evidence>
<keyword evidence="8 14" id="KW-0067">ATP-binding</keyword>
<dbReference type="InterPro" id="IPR047241">
    <property type="entry name" value="KIF11-like_kin_motor_dom"/>
</dbReference>
<dbReference type="InterPro" id="IPR019821">
    <property type="entry name" value="Kinesin_motor_CS"/>
</dbReference>
<evidence type="ECO:0000256" key="13">
    <source>
        <dbReference type="ARBA" id="ARBA00034704"/>
    </source>
</evidence>
<evidence type="ECO:0000256" key="10">
    <source>
        <dbReference type="ARBA" id="ARBA00023175"/>
    </source>
</evidence>
<keyword evidence="7" id="KW-0498">Mitosis</keyword>
<dbReference type="Proteomes" id="UP000472277">
    <property type="component" value="Chromosome 18"/>
</dbReference>
<feature type="domain" description="Kinesin motor" evidence="17">
    <location>
        <begin position="1"/>
        <end position="344"/>
    </location>
</feature>
<evidence type="ECO:0000256" key="4">
    <source>
        <dbReference type="ARBA" id="ARBA00022618"/>
    </source>
</evidence>
<dbReference type="GO" id="GO:0007018">
    <property type="term" value="P:microtubule-based movement"/>
    <property type="evidence" value="ECO:0007669"/>
    <property type="project" value="InterPro"/>
</dbReference>
<evidence type="ECO:0000256" key="11">
    <source>
        <dbReference type="ARBA" id="ARBA00023212"/>
    </source>
</evidence>
<evidence type="ECO:0000313" key="18">
    <source>
        <dbReference type="Ensembl" id="ENSSTUP00000112842.1"/>
    </source>
</evidence>
<dbReference type="PROSITE" id="PS00411">
    <property type="entry name" value="KINESIN_MOTOR_1"/>
    <property type="match status" value="1"/>
</dbReference>
<dbReference type="Ensembl" id="ENSSTUT00000120795.1">
    <property type="protein sequence ID" value="ENSSTUP00000112842.1"/>
    <property type="gene ID" value="ENSSTUG00000049647.1"/>
</dbReference>
<dbReference type="GO" id="GO:0005634">
    <property type="term" value="C:nucleus"/>
    <property type="evidence" value="ECO:0007669"/>
    <property type="project" value="TreeGrafter"/>
</dbReference>
<keyword evidence="4" id="KW-0132">Cell division</keyword>
<dbReference type="Gene3D" id="3.40.850.10">
    <property type="entry name" value="Kinesin motor domain"/>
    <property type="match status" value="1"/>
</dbReference>
<dbReference type="Pfam" id="PF00225">
    <property type="entry name" value="Kinesin"/>
    <property type="match status" value="1"/>
</dbReference>
<feature type="coiled-coil region" evidence="16">
    <location>
        <begin position="353"/>
        <end position="463"/>
    </location>
</feature>
<keyword evidence="3" id="KW-0597">Phosphoprotein</keyword>
<dbReference type="InterPro" id="IPR036961">
    <property type="entry name" value="Kinesin_motor_dom_sf"/>
</dbReference>
<dbReference type="AlphaFoldDB" id="A0A674EYX2"/>
<accession>A0A674EYX2</accession>
<dbReference type="PANTHER" id="PTHR47970:SF12">
    <property type="entry name" value="KINESIN FAMILY MEMBER 11"/>
    <property type="match status" value="1"/>
</dbReference>
<dbReference type="GO" id="GO:0072686">
    <property type="term" value="C:mitotic spindle"/>
    <property type="evidence" value="ECO:0007669"/>
    <property type="project" value="TreeGrafter"/>
</dbReference>
<reference evidence="18" key="1">
    <citation type="submission" date="2025-08" db="UniProtKB">
        <authorList>
            <consortium name="Ensembl"/>
        </authorList>
    </citation>
    <scope>IDENTIFICATION</scope>
</reference>
<dbReference type="GO" id="GO:0005524">
    <property type="term" value="F:ATP binding"/>
    <property type="evidence" value="ECO:0007669"/>
    <property type="project" value="UniProtKB-UniRule"/>
</dbReference>
<dbReference type="PROSITE" id="PS50067">
    <property type="entry name" value="KINESIN_MOTOR_2"/>
    <property type="match status" value="1"/>
</dbReference>
<evidence type="ECO:0000256" key="1">
    <source>
        <dbReference type="ARBA" id="ARBA00004647"/>
    </source>
</evidence>
<evidence type="ECO:0000256" key="14">
    <source>
        <dbReference type="PROSITE-ProRule" id="PRU00283"/>
    </source>
</evidence>
<dbReference type="GO" id="GO:0051301">
    <property type="term" value="P:cell division"/>
    <property type="evidence" value="ECO:0007669"/>
    <property type="project" value="UniProtKB-KW"/>
</dbReference>
<evidence type="ECO:0000313" key="19">
    <source>
        <dbReference type="Proteomes" id="UP000472277"/>
    </source>
</evidence>
<dbReference type="SMART" id="SM00129">
    <property type="entry name" value="KISc"/>
    <property type="match status" value="1"/>
</dbReference>
<dbReference type="InterPro" id="IPR027417">
    <property type="entry name" value="P-loop_NTPase"/>
</dbReference>
<reference evidence="18" key="2">
    <citation type="submission" date="2025-09" db="UniProtKB">
        <authorList>
            <consortium name="Ensembl"/>
        </authorList>
    </citation>
    <scope>IDENTIFICATION</scope>
</reference>
<evidence type="ECO:0000256" key="8">
    <source>
        <dbReference type="ARBA" id="ARBA00022840"/>
    </source>
</evidence>
<keyword evidence="19" id="KW-1185">Reference proteome</keyword>
<evidence type="ECO:0000256" key="6">
    <source>
        <dbReference type="ARBA" id="ARBA00022741"/>
    </source>
</evidence>
<evidence type="ECO:0000256" key="2">
    <source>
        <dbReference type="ARBA" id="ARBA00022490"/>
    </source>
</evidence>
<name>A0A674EYX2_SALTR</name>
<comment type="similarity">
    <text evidence="13">Belongs to the TRAFAC class myosin-kinesin ATPase superfamily. Kinesin family. KIN-5/BimC subfamily.</text>
</comment>
<dbReference type="GO" id="GO:0008574">
    <property type="term" value="F:plus-end-directed microtubule motor activity"/>
    <property type="evidence" value="ECO:0007669"/>
    <property type="project" value="TreeGrafter"/>
</dbReference>
<evidence type="ECO:0000259" key="17">
    <source>
        <dbReference type="PROSITE" id="PS50067"/>
    </source>
</evidence>
<evidence type="ECO:0000256" key="5">
    <source>
        <dbReference type="ARBA" id="ARBA00022701"/>
    </source>
</evidence>